<organism evidence="16 17">
    <name type="scientific">Clostridium liquoris</name>
    <dbReference type="NCBI Taxonomy" id="1289519"/>
    <lineage>
        <taxon>Bacteria</taxon>
        <taxon>Bacillati</taxon>
        <taxon>Bacillota</taxon>
        <taxon>Clostridia</taxon>
        <taxon>Eubacteriales</taxon>
        <taxon>Clostridiaceae</taxon>
        <taxon>Clostridium</taxon>
    </lineage>
</organism>
<dbReference type="GO" id="GO:0000287">
    <property type="term" value="F:magnesium ion binding"/>
    <property type="evidence" value="ECO:0007669"/>
    <property type="project" value="InterPro"/>
</dbReference>
<reference evidence="16 17" key="1">
    <citation type="submission" date="2018-03" db="EMBL/GenBank/DDBJ databases">
        <title>Genome sequence of Clostridium liquoris DSM 100320.</title>
        <authorList>
            <person name="Poehlein A."/>
            <person name="Daniel R."/>
        </authorList>
    </citation>
    <scope>NUCLEOTIDE SEQUENCE [LARGE SCALE GENOMIC DNA]</scope>
    <source>
        <strain evidence="16 17">DSM 100320</strain>
    </source>
</reference>
<evidence type="ECO:0000256" key="2">
    <source>
        <dbReference type="ARBA" id="ARBA00004997"/>
    </source>
</evidence>
<evidence type="ECO:0000256" key="14">
    <source>
        <dbReference type="RuleBase" id="RU000504"/>
    </source>
</evidence>
<evidence type="ECO:0000259" key="15">
    <source>
        <dbReference type="Pfam" id="PF00224"/>
    </source>
</evidence>
<evidence type="ECO:0000256" key="10">
    <source>
        <dbReference type="ARBA" id="ARBA00022840"/>
    </source>
</evidence>
<comment type="cofactor">
    <cofactor evidence="1">
        <name>K(+)</name>
        <dbReference type="ChEBI" id="CHEBI:29103"/>
    </cofactor>
</comment>
<sequence length="340" mass="39038">MKILCTIGPNVSNTKILGELVNNGMNVVRFNFSHIDYELAKHLIEYIKNNHRDVAIMQDLQGNKLRISNLFKKEIKVVPREKVYFCSEEVYRKYNKEHENRYLFVPLTCEGEFSLLNSANCILMKDATMEFEILEKGNGVIKTSVKRGGILRAEKGVNAPGMDRRNMGLTAKDKKDIIWGLENGVDIICLSYVSYPENIIELKNYIKQCKKYKDFKMPKLWSKIESKEGIENFKNILKESDGIMLGRGDLVAEADLLDIPQIQQDLLNIMKKSKKDFIIATYLLESMKRNVRPTVSEINDICYFLQNKVNGFMLAGEVSIGNNPILVVKTLKDIIDRYSC</sequence>
<dbReference type="GO" id="GO:0005524">
    <property type="term" value="F:ATP binding"/>
    <property type="evidence" value="ECO:0007669"/>
    <property type="project" value="UniProtKB-KW"/>
</dbReference>
<evidence type="ECO:0000256" key="9">
    <source>
        <dbReference type="ARBA" id="ARBA00022777"/>
    </source>
</evidence>
<evidence type="ECO:0000313" key="17">
    <source>
        <dbReference type="Proteomes" id="UP000239706"/>
    </source>
</evidence>
<dbReference type="Gene3D" id="2.40.33.10">
    <property type="entry name" value="PK beta-barrel domain-like"/>
    <property type="match status" value="1"/>
</dbReference>
<evidence type="ECO:0000256" key="8">
    <source>
        <dbReference type="ARBA" id="ARBA00022741"/>
    </source>
</evidence>
<evidence type="ECO:0000256" key="12">
    <source>
        <dbReference type="ARBA" id="ARBA00023152"/>
    </source>
</evidence>
<keyword evidence="10" id="KW-0067">ATP-binding</keyword>
<feature type="domain" description="Pyruvate kinase barrel" evidence="15">
    <location>
        <begin position="2"/>
        <end position="326"/>
    </location>
</feature>
<dbReference type="InterPro" id="IPR015793">
    <property type="entry name" value="Pyrv_Knase_brl"/>
</dbReference>
<evidence type="ECO:0000256" key="4">
    <source>
        <dbReference type="ARBA" id="ARBA00012142"/>
    </source>
</evidence>
<keyword evidence="17" id="KW-1185">Reference proteome</keyword>
<dbReference type="InterPro" id="IPR040442">
    <property type="entry name" value="Pyrv_kinase-like_dom_sf"/>
</dbReference>
<keyword evidence="12 14" id="KW-0324">Glycolysis</keyword>
<keyword evidence="7" id="KW-0479">Metal-binding</keyword>
<protein>
    <recommendedName>
        <fullName evidence="5 14">Pyruvate kinase</fullName>
        <ecNumber evidence="4 14">2.7.1.40</ecNumber>
    </recommendedName>
</protein>
<dbReference type="EMBL" id="PVXO01000054">
    <property type="protein sequence ID" value="PRR77952.1"/>
    <property type="molecule type" value="Genomic_DNA"/>
</dbReference>
<keyword evidence="13 16" id="KW-0670">Pyruvate</keyword>
<dbReference type="SUPFAM" id="SSF51621">
    <property type="entry name" value="Phosphoenolpyruvate/pyruvate domain"/>
    <property type="match status" value="1"/>
</dbReference>
<keyword evidence="6 14" id="KW-0808">Transferase</keyword>
<comment type="caution">
    <text evidence="16">The sequence shown here is derived from an EMBL/GenBank/DDBJ whole genome shotgun (WGS) entry which is preliminary data.</text>
</comment>
<evidence type="ECO:0000256" key="1">
    <source>
        <dbReference type="ARBA" id="ARBA00001958"/>
    </source>
</evidence>
<evidence type="ECO:0000256" key="13">
    <source>
        <dbReference type="ARBA" id="ARBA00023317"/>
    </source>
</evidence>
<dbReference type="PANTHER" id="PTHR11817">
    <property type="entry name" value="PYRUVATE KINASE"/>
    <property type="match status" value="1"/>
</dbReference>
<dbReference type="Pfam" id="PF00224">
    <property type="entry name" value="PK"/>
    <property type="match status" value="1"/>
</dbReference>
<evidence type="ECO:0000256" key="7">
    <source>
        <dbReference type="ARBA" id="ARBA00022723"/>
    </source>
</evidence>
<dbReference type="GO" id="GO:0030955">
    <property type="term" value="F:potassium ion binding"/>
    <property type="evidence" value="ECO:0007669"/>
    <property type="project" value="InterPro"/>
</dbReference>
<accession>A0A2T0B242</accession>
<evidence type="ECO:0000256" key="6">
    <source>
        <dbReference type="ARBA" id="ARBA00022679"/>
    </source>
</evidence>
<keyword evidence="11 14" id="KW-0460">Magnesium</keyword>
<dbReference type="RefSeq" id="WP_106064126.1">
    <property type="nucleotide sequence ID" value="NZ_PVXO01000054.1"/>
</dbReference>
<dbReference type="InterPro" id="IPR015813">
    <property type="entry name" value="Pyrv/PenolPyrv_kinase-like_dom"/>
</dbReference>
<gene>
    <name evidence="16" type="primary">pyk_2</name>
    <name evidence="16" type="ORF">CLLI_20470</name>
</gene>
<dbReference type="OrthoDB" id="2031270at2"/>
<comment type="pathway">
    <text evidence="2 14">Carbohydrate degradation; glycolysis; pyruvate from D-glyceraldehyde 3-phosphate: step 5/5.</text>
</comment>
<dbReference type="Gene3D" id="3.20.20.60">
    <property type="entry name" value="Phosphoenolpyruvate-binding domains"/>
    <property type="match status" value="1"/>
</dbReference>
<dbReference type="UniPathway" id="UPA00109">
    <property type="reaction ID" value="UER00188"/>
</dbReference>
<dbReference type="SUPFAM" id="SSF50800">
    <property type="entry name" value="PK beta-barrel domain-like"/>
    <property type="match status" value="1"/>
</dbReference>
<dbReference type="InterPro" id="IPR015806">
    <property type="entry name" value="Pyrv_Knase_insert_dom_sf"/>
</dbReference>
<dbReference type="GO" id="GO:0004743">
    <property type="term" value="F:pyruvate kinase activity"/>
    <property type="evidence" value="ECO:0007669"/>
    <property type="project" value="UniProtKB-EC"/>
</dbReference>
<dbReference type="GO" id="GO:0016301">
    <property type="term" value="F:kinase activity"/>
    <property type="evidence" value="ECO:0007669"/>
    <property type="project" value="UniProtKB-KW"/>
</dbReference>
<proteinExistence type="inferred from homology"/>
<keyword evidence="8" id="KW-0547">Nucleotide-binding</keyword>
<dbReference type="PRINTS" id="PR01050">
    <property type="entry name" value="PYRUVTKNASE"/>
</dbReference>
<dbReference type="InterPro" id="IPR011037">
    <property type="entry name" value="Pyrv_Knase-like_insert_dom_sf"/>
</dbReference>
<dbReference type="InterPro" id="IPR001697">
    <property type="entry name" value="Pyr_Knase"/>
</dbReference>
<evidence type="ECO:0000256" key="5">
    <source>
        <dbReference type="ARBA" id="ARBA00018587"/>
    </source>
</evidence>
<evidence type="ECO:0000256" key="11">
    <source>
        <dbReference type="ARBA" id="ARBA00022842"/>
    </source>
</evidence>
<dbReference type="AlphaFoldDB" id="A0A2T0B242"/>
<comment type="similarity">
    <text evidence="3 14">Belongs to the pyruvate kinase family.</text>
</comment>
<dbReference type="EC" id="2.7.1.40" evidence="4 14"/>
<keyword evidence="9 14" id="KW-0418">Kinase</keyword>
<name>A0A2T0B242_9CLOT</name>
<evidence type="ECO:0000256" key="3">
    <source>
        <dbReference type="ARBA" id="ARBA00008663"/>
    </source>
</evidence>
<evidence type="ECO:0000313" key="16">
    <source>
        <dbReference type="EMBL" id="PRR77952.1"/>
    </source>
</evidence>
<dbReference type="Proteomes" id="UP000239706">
    <property type="component" value="Unassembled WGS sequence"/>
</dbReference>
<comment type="catalytic activity">
    <reaction evidence="14">
        <text>pyruvate + ATP = phosphoenolpyruvate + ADP + H(+)</text>
        <dbReference type="Rhea" id="RHEA:18157"/>
        <dbReference type="ChEBI" id="CHEBI:15361"/>
        <dbReference type="ChEBI" id="CHEBI:15378"/>
        <dbReference type="ChEBI" id="CHEBI:30616"/>
        <dbReference type="ChEBI" id="CHEBI:58702"/>
        <dbReference type="ChEBI" id="CHEBI:456216"/>
        <dbReference type="EC" id="2.7.1.40"/>
    </reaction>
</comment>